<accession>A0AAF0ZDW5</accession>
<protein>
    <recommendedName>
        <fullName evidence="2">Reverse transcriptase/retrotransposon-derived protein RNase H-like domain-containing protein</fullName>
    </recommendedName>
</protein>
<gene>
    <name evidence="3" type="ORF">MTR67_030767</name>
</gene>
<evidence type="ECO:0000256" key="1">
    <source>
        <dbReference type="SAM" id="Phobius"/>
    </source>
</evidence>
<dbReference type="AlphaFoldDB" id="A0AAF0ZDW5"/>
<dbReference type="SUPFAM" id="SSF56672">
    <property type="entry name" value="DNA/RNA polymerases"/>
    <property type="match status" value="1"/>
</dbReference>
<keyword evidence="1" id="KW-0472">Membrane</keyword>
<keyword evidence="1" id="KW-0812">Transmembrane</keyword>
<evidence type="ECO:0000259" key="2">
    <source>
        <dbReference type="Pfam" id="PF17919"/>
    </source>
</evidence>
<dbReference type="Pfam" id="PF17919">
    <property type="entry name" value="RT_RNaseH_2"/>
    <property type="match status" value="1"/>
</dbReference>
<keyword evidence="1" id="KW-1133">Transmembrane helix</keyword>
<evidence type="ECO:0000313" key="3">
    <source>
        <dbReference type="EMBL" id="WMV37382.1"/>
    </source>
</evidence>
<dbReference type="PANTHER" id="PTHR34072">
    <property type="entry name" value="ENZYMATIC POLYPROTEIN-RELATED"/>
    <property type="match status" value="1"/>
</dbReference>
<reference evidence="3" key="1">
    <citation type="submission" date="2023-08" db="EMBL/GenBank/DDBJ databases">
        <title>A de novo genome assembly of Solanum verrucosum Schlechtendal, a Mexican diploid species geographically isolated from the other diploid A-genome species in potato relatives.</title>
        <authorList>
            <person name="Hosaka K."/>
        </authorList>
    </citation>
    <scope>NUCLEOTIDE SEQUENCE</scope>
    <source>
        <tissue evidence="3">Young leaves</tissue>
    </source>
</reference>
<name>A0AAF0ZDW5_SOLVR</name>
<evidence type="ECO:0000313" key="4">
    <source>
        <dbReference type="Proteomes" id="UP001234989"/>
    </source>
</evidence>
<sequence length="235" mass="26751">MHAVKSWPRPLSPNSDIRSFLGLANYYRSFQELKNRLTSAPVLTLPKGADGFVAYCDASRIGLGYVLIQNGKVIAYALRKLKMHEKNYPTHDLELATIVFTLKIWKHYFMVFMLMFLLTTKVCNRKKLVRDVHRLSRLGARLVDSTKGGVMVHNGLESSFVGDVKAKQGLDPTLMELKEVVLKNYVDVFSQGRDRVLHYQGHLCIPDVDDLREKILSEAHSSRYSFHPGSTQEVL</sequence>
<dbReference type="PANTHER" id="PTHR34072:SF52">
    <property type="entry name" value="RIBONUCLEASE H"/>
    <property type="match status" value="1"/>
</dbReference>
<dbReference type="EMBL" id="CP133618">
    <property type="protein sequence ID" value="WMV37382.1"/>
    <property type="molecule type" value="Genomic_DNA"/>
</dbReference>
<organism evidence="3 4">
    <name type="scientific">Solanum verrucosum</name>
    <dbReference type="NCBI Taxonomy" id="315347"/>
    <lineage>
        <taxon>Eukaryota</taxon>
        <taxon>Viridiplantae</taxon>
        <taxon>Streptophyta</taxon>
        <taxon>Embryophyta</taxon>
        <taxon>Tracheophyta</taxon>
        <taxon>Spermatophyta</taxon>
        <taxon>Magnoliopsida</taxon>
        <taxon>eudicotyledons</taxon>
        <taxon>Gunneridae</taxon>
        <taxon>Pentapetalae</taxon>
        <taxon>asterids</taxon>
        <taxon>lamiids</taxon>
        <taxon>Solanales</taxon>
        <taxon>Solanaceae</taxon>
        <taxon>Solanoideae</taxon>
        <taxon>Solaneae</taxon>
        <taxon>Solanum</taxon>
    </lineage>
</organism>
<dbReference type="InterPro" id="IPR043502">
    <property type="entry name" value="DNA/RNA_pol_sf"/>
</dbReference>
<dbReference type="Proteomes" id="UP001234989">
    <property type="component" value="Chromosome 7"/>
</dbReference>
<feature type="transmembrane region" description="Helical" evidence="1">
    <location>
        <begin position="95"/>
        <end position="118"/>
    </location>
</feature>
<proteinExistence type="predicted"/>
<feature type="domain" description="Reverse transcriptase/retrotransposon-derived protein RNase H-like" evidence="2">
    <location>
        <begin position="28"/>
        <end position="110"/>
    </location>
</feature>
<keyword evidence="4" id="KW-1185">Reference proteome</keyword>
<dbReference type="InterPro" id="IPR041577">
    <property type="entry name" value="RT_RNaseH_2"/>
</dbReference>